<protein>
    <submittedName>
        <fullName evidence="1">Uncharacterized protein</fullName>
    </submittedName>
</protein>
<accession>A0ABR7SYT2</accession>
<proteinExistence type="predicted"/>
<comment type="caution">
    <text evidence="1">The sequence shown here is derived from an EMBL/GenBank/DDBJ whole genome shotgun (WGS) entry which is preliminary data.</text>
</comment>
<organism evidence="1 2">
    <name type="scientific">Heliobacterium chlorum</name>
    <dbReference type="NCBI Taxonomy" id="2698"/>
    <lineage>
        <taxon>Bacteria</taxon>
        <taxon>Bacillati</taxon>
        <taxon>Bacillota</taxon>
        <taxon>Clostridia</taxon>
        <taxon>Eubacteriales</taxon>
        <taxon>Heliobacteriaceae</taxon>
        <taxon>Heliobacterium</taxon>
    </lineage>
</organism>
<reference evidence="1 2" key="1">
    <citation type="submission" date="2020-07" db="EMBL/GenBank/DDBJ databases">
        <title>Draft whole-genome sequence of Heliobacterium chlorum DSM 3682, type strain.</title>
        <authorList>
            <person name="Kyndt J.A."/>
            <person name="Meyer T.E."/>
            <person name="Imhoff J.F."/>
        </authorList>
    </citation>
    <scope>NUCLEOTIDE SEQUENCE [LARGE SCALE GENOMIC DNA]</scope>
    <source>
        <strain evidence="1 2">DSM 3682</strain>
    </source>
</reference>
<evidence type="ECO:0000313" key="2">
    <source>
        <dbReference type="Proteomes" id="UP000617402"/>
    </source>
</evidence>
<dbReference type="RefSeq" id="WP_188038831.1">
    <property type="nucleotide sequence ID" value="NZ_JACVHF010000002.1"/>
</dbReference>
<gene>
    <name evidence="1" type="ORF">H1S01_04100</name>
</gene>
<keyword evidence="2" id="KW-1185">Reference proteome</keyword>
<dbReference type="Proteomes" id="UP000617402">
    <property type="component" value="Unassembled WGS sequence"/>
</dbReference>
<name>A0ABR7SYT2_HELCL</name>
<sequence>MTQEILKVLPTTEFDTLLMCVYQPHECVECGGCGYCVDQQPKIEH</sequence>
<dbReference type="EMBL" id="JACVHF010000002">
    <property type="protein sequence ID" value="MBC9783693.1"/>
    <property type="molecule type" value="Genomic_DNA"/>
</dbReference>
<evidence type="ECO:0000313" key="1">
    <source>
        <dbReference type="EMBL" id="MBC9783693.1"/>
    </source>
</evidence>